<evidence type="ECO:0000259" key="3">
    <source>
        <dbReference type="PROSITE" id="PS51029"/>
    </source>
</evidence>
<evidence type="ECO:0000256" key="2">
    <source>
        <dbReference type="SAM" id="MobiDB-lite"/>
    </source>
</evidence>
<dbReference type="GO" id="GO:0016491">
    <property type="term" value="F:oxidoreductase activity"/>
    <property type="evidence" value="ECO:0007669"/>
    <property type="project" value="TreeGrafter"/>
</dbReference>
<feature type="domain" description="MADF" evidence="3">
    <location>
        <begin position="862"/>
        <end position="950"/>
    </location>
</feature>
<dbReference type="SUPFAM" id="SSF48371">
    <property type="entry name" value="ARM repeat"/>
    <property type="match status" value="1"/>
</dbReference>
<dbReference type="GO" id="GO:0005634">
    <property type="term" value="C:nucleus"/>
    <property type="evidence" value="ECO:0007669"/>
    <property type="project" value="UniProtKB-SubCell"/>
</dbReference>
<evidence type="ECO:0000313" key="5">
    <source>
        <dbReference type="Ensembl" id="ENSOTSP00005029083.2"/>
    </source>
</evidence>
<keyword evidence="6" id="KW-1185">Reference proteome</keyword>
<dbReference type="PROSITE" id="PS51031">
    <property type="entry name" value="BESS"/>
    <property type="match status" value="1"/>
</dbReference>
<accession>A0A8C8F3L0</accession>
<dbReference type="Proteomes" id="UP000694402">
    <property type="component" value="Unassembled WGS sequence"/>
</dbReference>
<evidence type="ECO:0000259" key="4">
    <source>
        <dbReference type="PROSITE" id="PS51031"/>
    </source>
</evidence>
<dbReference type="InterPro" id="IPR006578">
    <property type="entry name" value="MADF-dom"/>
</dbReference>
<gene>
    <name evidence="5" type="primary">LOC112262200</name>
</gene>
<protein>
    <recommendedName>
        <fullName evidence="7">HEAT repeat-containing protein 4</fullName>
    </recommendedName>
</protein>
<dbReference type="AlphaFoldDB" id="A0A8C8F3L0"/>
<dbReference type="Pfam" id="PF13646">
    <property type="entry name" value="HEAT_2"/>
    <property type="match status" value="1"/>
</dbReference>
<dbReference type="Gene3D" id="1.25.10.10">
    <property type="entry name" value="Leucine-rich Repeat Variant"/>
    <property type="match status" value="2"/>
</dbReference>
<reference evidence="5" key="2">
    <citation type="submission" date="2025-09" db="UniProtKB">
        <authorList>
            <consortium name="Ensembl"/>
        </authorList>
    </citation>
    <scope>IDENTIFICATION</scope>
</reference>
<dbReference type="InterPro" id="IPR011989">
    <property type="entry name" value="ARM-like"/>
</dbReference>
<dbReference type="PANTHER" id="PTHR12697:SF20">
    <property type="entry name" value="HEAT REPEAT-CONTAINING PROTEIN 4"/>
    <property type="match status" value="1"/>
</dbReference>
<dbReference type="PANTHER" id="PTHR12697">
    <property type="entry name" value="PBS LYASE HEAT-LIKE PROTEIN"/>
    <property type="match status" value="1"/>
</dbReference>
<dbReference type="InterPro" id="IPR016024">
    <property type="entry name" value="ARM-type_fold"/>
</dbReference>
<dbReference type="GO" id="GO:0003677">
    <property type="term" value="F:DNA binding"/>
    <property type="evidence" value="ECO:0007669"/>
    <property type="project" value="InterPro"/>
</dbReference>
<dbReference type="PROSITE" id="PS51029">
    <property type="entry name" value="MADF"/>
    <property type="match status" value="1"/>
</dbReference>
<name>A0A8C8F3L0_ONCTS</name>
<dbReference type="Pfam" id="PF02944">
    <property type="entry name" value="BESS"/>
    <property type="match status" value="1"/>
</dbReference>
<evidence type="ECO:0000256" key="1">
    <source>
        <dbReference type="PROSITE-ProRule" id="PRU00371"/>
    </source>
</evidence>
<organism evidence="5 6">
    <name type="scientific">Oncorhynchus tshawytscha</name>
    <name type="common">Chinook salmon</name>
    <name type="synonym">Salmo tshawytscha</name>
    <dbReference type="NCBI Taxonomy" id="74940"/>
    <lineage>
        <taxon>Eukaryota</taxon>
        <taxon>Metazoa</taxon>
        <taxon>Chordata</taxon>
        <taxon>Craniata</taxon>
        <taxon>Vertebrata</taxon>
        <taxon>Euteleostomi</taxon>
        <taxon>Actinopterygii</taxon>
        <taxon>Neopterygii</taxon>
        <taxon>Teleostei</taxon>
        <taxon>Protacanthopterygii</taxon>
        <taxon>Salmoniformes</taxon>
        <taxon>Salmonidae</taxon>
        <taxon>Salmoninae</taxon>
        <taxon>Oncorhynchus</taxon>
    </lineage>
</organism>
<proteinExistence type="predicted"/>
<sequence>MDLVKRTKSKVGCLQNLKGQQLYRQLLNNATCGLTFSKDVIWEMGSDSIPYSQADFHWLFSASGPLAPSPKPKSTGIKSMKGIPLHHSPQDPAKNRGFRDPPSMLPELQISHLAPLTAKDSFTLPSHQGGLLDSFKRTGLRGVSNVYNCLEEASTGGREDRLKSCHWDEFVLKKLTKTTAQWIVSQQIPNQCQNKTRLQSLLRSQYGSASATDLVNEEPMCEEDFCSYQDLHKQTEKQQALQSSKAETPLPVYYRVQGYSLPPACSDEPGGMNQTANNVAVKHIETPQPPRLQDSLNPRAGSHVLHTENNFEQEIFSGIAKQVHQRDPRNHDRIIMDNNSEYQKNLQDFFPCGPDKWTKASAETMHNETQGMRRVEKGTRRWVDLPTTADYATELGLKPPDYSGKDTEVPRQQPHYNPMAELSSLRYAVEGWRSAWKIKITWQSVTIEGLKRALKDLHYHVRLSAIATCASGAVNRPREKQHPTDAGQYGRVWDIQPVPQELQPLLLLALDDPVKRVQMAAAVCQYAMGTPDSRARVILCNALHQDSAGVGADSWVAAQCLAVEGDYSRPVIQRLLSQHFVSEVHTDHKQSAALLASISSKTTLVRSLLAEELNCANWRTRLLACNTISQLKGPINKDLANKLIYLMWNDWSGNVKQAAAQALGKLGMGRDVHNELRMKLEEGPASWRVEALILIAHLQIMTAKLLPPFLKCFNDNFVAVRKQACLTAAALIMKYSMVLNQLIQLTQNDPAWEVKVVAISALGKIGCLTPTLQDHLLWALHHEEKPQVRIAACQALKILKVKGPELQNLLQERFVLEPHPQVHRHIQRLLKNYGYSIDGDRGMVHKIKDQVQRLCTKSIITDKVLLMEKLENMYQQQRKYLVNESRPDTTPISQLLQERYNKEDARKKWRNLRDVFTRKVKADRIRGATGKALKKWRYSELMAFLIPYIQRGRGTGGSNSTEEFDDGKDDTTSTSDVLIDLDGSVVDTKMSPPLDNNLHEMTWKDSWQTAGQGDNEDEMFFMSLLPHLKRLPYRKKCAIKLKFHQLLHDAEFEDTD</sequence>
<dbReference type="Ensembl" id="ENSOTST00005031430.2">
    <property type="protein sequence ID" value="ENSOTSP00005029083.2"/>
    <property type="gene ID" value="ENSOTSG00005013649.2"/>
</dbReference>
<feature type="region of interest" description="Disordered" evidence="2">
    <location>
        <begin position="69"/>
        <end position="98"/>
    </location>
</feature>
<keyword evidence="1" id="KW-0539">Nucleus</keyword>
<dbReference type="InterPro" id="IPR004210">
    <property type="entry name" value="BESS_motif"/>
</dbReference>
<dbReference type="GeneTree" id="ENSGT00390000013207"/>
<evidence type="ECO:0008006" key="7">
    <source>
        <dbReference type="Google" id="ProtNLM"/>
    </source>
</evidence>
<dbReference type="SMART" id="SM00595">
    <property type="entry name" value="MADF"/>
    <property type="match status" value="1"/>
</dbReference>
<comment type="subcellular location">
    <subcellularLocation>
        <location evidence="1">Nucleus</location>
    </subcellularLocation>
</comment>
<dbReference type="Pfam" id="PF10545">
    <property type="entry name" value="MADF_DNA_bdg"/>
    <property type="match status" value="1"/>
</dbReference>
<feature type="domain" description="BESS" evidence="4">
    <location>
        <begin position="1014"/>
        <end position="1053"/>
    </location>
</feature>
<feature type="region of interest" description="Disordered" evidence="2">
    <location>
        <begin position="955"/>
        <end position="974"/>
    </location>
</feature>
<reference evidence="5" key="1">
    <citation type="submission" date="2025-08" db="UniProtKB">
        <authorList>
            <consortium name="Ensembl"/>
        </authorList>
    </citation>
    <scope>IDENTIFICATION</scope>
</reference>
<evidence type="ECO:0000313" key="6">
    <source>
        <dbReference type="Proteomes" id="UP000694402"/>
    </source>
</evidence>